<feature type="transmembrane region" description="Helical" evidence="1">
    <location>
        <begin position="81"/>
        <end position="100"/>
    </location>
</feature>
<keyword evidence="1" id="KW-1133">Transmembrane helix</keyword>
<proteinExistence type="predicted"/>
<dbReference type="EMBL" id="FNUS01000004">
    <property type="protein sequence ID" value="SEG26474.1"/>
    <property type="molecule type" value="Genomic_DNA"/>
</dbReference>
<evidence type="ECO:0000313" key="2">
    <source>
        <dbReference type="EMBL" id="SEG26474.1"/>
    </source>
</evidence>
<feature type="transmembrane region" description="Helical" evidence="1">
    <location>
        <begin position="106"/>
        <end position="126"/>
    </location>
</feature>
<sequence>MPFLRMCHKPVKIADSTQIGDFDTKKQIGKQPKTVDIPTYQLDGLAKIEVNLNAYQLSGLTQLNEKDFQLKKYFDWNSLPMFFYLLIVINCALSVVFAFYNKFLLFLILSLLNLLLMIISTILFIRSGFIEEFSDFKYGFYFFVVYLILMIILAKKELEISKSNINHQL</sequence>
<organism evidence="2 3">
    <name type="scientific">Halpernia humi</name>
    <dbReference type="NCBI Taxonomy" id="493375"/>
    <lineage>
        <taxon>Bacteria</taxon>
        <taxon>Pseudomonadati</taxon>
        <taxon>Bacteroidota</taxon>
        <taxon>Flavobacteriia</taxon>
        <taxon>Flavobacteriales</taxon>
        <taxon>Weeksellaceae</taxon>
        <taxon>Chryseobacterium group</taxon>
        <taxon>Halpernia</taxon>
    </lineage>
</organism>
<accession>A0A1H5YR26</accession>
<gene>
    <name evidence="2" type="ORF">SAMN05421847_1825</name>
</gene>
<reference evidence="3" key="1">
    <citation type="submission" date="2016-10" db="EMBL/GenBank/DDBJ databases">
        <authorList>
            <person name="Varghese N."/>
            <person name="Submissions S."/>
        </authorList>
    </citation>
    <scope>NUCLEOTIDE SEQUENCE [LARGE SCALE GENOMIC DNA]</scope>
    <source>
        <strain evidence="3">DSM 21580</strain>
    </source>
</reference>
<name>A0A1H5YR26_9FLAO</name>
<evidence type="ECO:0000313" key="3">
    <source>
        <dbReference type="Proteomes" id="UP000236738"/>
    </source>
</evidence>
<evidence type="ECO:0000256" key="1">
    <source>
        <dbReference type="SAM" id="Phobius"/>
    </source>
</evidence>
<keyword evidence="1" id="KW-0812">Transmembrane</keyword>
<keyword evidence="1" id="KW-0472">Membrane</keyword>
<protein>
    <submittedName>
        <fullName evidence="2">Uncharacterized protein</fullName>
    </submittedName>
</protein>
<dbReference type="AlphaFoldDB" id="A0A1H5YR26"/>
<keyword evidence="3" id="KW-1185">Reference proteome</keyword>
<feature type="transmembrane region" description="Helical" evidence="1">
    <location>
        <begin position="138"/>
        <end position="154"/>
    </location>
</feature>
<dbReference type="Proteomes" id="UP000236738">
    <property type="component" value="Unassembled WGS sequence"/>
</dbReference>